<reference evidence="3" key="1">
    <citation type="submission" date="2025-08" db="UniProtKB">
        <authorList>
            <consortium name="RefSeq"/>
        </authorList>
    </citation>
    <scope>IDENTIFICATION</scope>
</reference>
<proteinExistence type="predicted"/>
<organism evidence="2 3">
    <name type="scientific">Cephus cinctus</name>
    <name type="common">Wheat stem sawfly</name>
    <dbReference type="NCBI Taxonomy" id="211228"/>
    <lineage>
        <taxon>Eukaryota</taxon>
        <taxon>Metazoa</taxon>
        <taxon>Ecdysozoa</taxon>
        <taxon>Arthropoda</taxon>
        <taxon>Hexapoda</taxon>
        <taxon>Insecta</taxon>
        <taxon>Pterygota</taxon>
        <taxon>Neoptera</taxon>
        <taxon>Endopterygota</taxon>
        <taxon>Hymenoptera</taxon>
        <taxon>Cephoidea</taxon>
        <taxon>Cephidae</taxon>
        <taxon>Cephus</taxon>
    </lineage>
</organism>
<dbReference type="Proteomes" id="UP000694920">
    <property type="component" value="Unplaced"/>
</dbReference>
<dbReference type="KEGG" id="ccin:112493759"/>
<evidence type="ECO:0000313" key="2">
    <source>
        <dbReference type="Proteomes" id="UP000694920"/>
    </source>
</evidence>
<evidence type="ECO:0000313" key="3">
    <source>
        <dbReference type="RefSeq" id="XP_024936553.1"/>
    </source>
</evidence>
<dbReference type="RefSeq" id="XP_024936553.1">
    <property type="nucleotide sequence ID" value="XM_025080785.1"/>
</dbReference>
<dbReference type="AlphaFoldDB" id="A0AAJ7R957"/>
<dbReference type="GeneID" id="112493759"/>
<accession>A0AAJ7R957</accession>
<sequence>MGQDREVEVLEDGTKHRGKSSGRDEEVPRVPGLLEPIAAITPFQSAPFFSIYEGGGSSNWSLGSWPMTRGSKTGPGCEEAESTERILQPGRQRTPQTPVVVVRLQSIQVFSMTAVRPATPPGITR</sequence>
<feature type="region of interest" description="Disordered" evidence="1">
    <location>
        <begin position="1"/>
        <end position="29"/>
    </location>
</feature>
<evidence type="ECO:0000256" key="1">
    <source>
        <dbReference type="SAM" id="MobiDB-lite"/>
    </source>
</evidence>
<name>A0AAJ7R957_CEPCN</name>
<keyword evidence="2" id="KW-1185">Reference proteome</keyword>
<protein>
    <submittedName>
        <fullName evidence="3">Uncharacterized protein LOC112493759</fullName>
    </submittedName>
</protein>
<feature type="compositionally biased region" description="Basic and acidic residues" evidence="1">
    <location>
        <begin position="1"/>
        <end position="28"/>
    </location>
</feature>
<gene>
    <name evidence="3" type="primary">LOC112493759</name>
</gene>